<evidence type="ECO:0000313" key="2">
    <source>
        <dbReference type="Proteomes" id="UP000184749"/>
    </source>
</evidence>
<name>A0A1L5NHA4_9HYPH</name>
<dbReference type="Proteomes" id="UP000184749">
    <property type="component" value="Chromosome"/>
</dbReference>
<protein>
    <submittedName>
        <fullName evidence="1">Uncharacterized protein</fullName>
    </submittedName>
</protein>
<dbReference type="EMBL" id="CP017101">
    <property type="protein sequence ID" value="APO67270.1"/>
    <property type="molecule type" value="Genomic_DNA"/>
</dbReference>
<dbReference type="AlphaFoldDB" id="A0A1L5NHA4"/>
<organism evidence="1 2">
    <name type="scientific">Rhizobium gallicum</name>
    <dbReference type="NCBI Taxonomy" id="56730"/>
    <lineage>
        <taxon>Bacteria</taxon>
        <taxon>Pseudomonadati</taxon>
        <taxon>Pseudomonadota</taxon>
        <taxon>Alphaproteobacteria</taxon>
        <taxon>Hyphomicrobiales</taxon>
        <taxon>Rhizobiaceae</taxon>
        <taxon>Rhizobium/Agrobacterium group</taxon>
        <taxon>Rhizobium</taxon>
    </lineage>
</organism>
<evidence type="ECO:0000313" key="1">
    <source>
        <dbReference type="EMBL" id="APO67270.1"/>
    </source>
</evidence>
<gene>
    <name evidence="1" type="ORF">IE4872_CH01629</name>
</gene>
<reference evidence="1 2" key="1">
    <citation type="submission" date="2016-09" db="EMBL/GenBank/DDBJ databases">
        <title>The complete genome sequences of Rhizobium gallicum, symbiovars gallicum and phaseoli, symbionts associated to common bean (Phaseolus vulgaris).</title>
        <authorList>
            <person name="Bustos P."/>
            <person name="Santamaria R.I."/>
            <person name="Perez-Carrascal O.M."/>
            <person name="Juarez S."/>
            <person name="Lozano L."/>
            <person name="Martinez-Flores I."/>
            <person name="Martinez-Romero E."/>
            <person name="Cevallos M."/>
            <person name="Romero D."/>
            <person name="Davila G."/>
            <person name="Gonzalez V."/>
        </authorList>
    </citation>
    <scope>NUCLEOTIDE SEQUENCE [LARGE SCALE GENOMIC DNA]</scope>
    <source>
        <strain evidence="1 2">IE4872</strain>
    </source>
</reference>
<sequence>MGAIRGGMNAVTGAIIRMPMSAATTGPGAPNAGGGNVITGVITSGRTTCISASTYDRPLAC</sequence>
<proteinExistence type="predicted"/>
<accession>A0A1L5NHA4</accession>